<dbReference type="InterPro" id="IPR029044">
    <property type="entry name" value="Nucleotide-diphossugar_trans"/>
</dbReference>
<dbReference type="GO" id="GO:0016740">
    <property type="term" value="F:transferase activity"/>
    <property type="evidence" value="ECO:0007669"/>
    <property type="project" value="UniProtKB-KW"/>
</dbReference>
<dbReference type="AlphaFoldDB" id="A0A139X6Z7"/>
<accession>A0A139X6Z7</accession>
<organism evidence="2 3">
    <name type="scientific">Scytonema hofmannii PCC 7110</name>
    <dbReference type="NCBI Taxonomy" id="128403"/>
    <lineage>
        <taxon>Bacteria</taxon>
        <taxon>Bacillati</taxon>
        <taxon>Cyanobacteriota</taxon>
        <taxon>Cyanophyceae</taxon>
        <taxon>Nostocales</taxon>
        <taxon>Scytonemataceae</taxon>
        <taxon>Scytonema</taxon>
    </lineage>
</organism>
<dbReference type="InterPro" id="IPR050834">
    <property type="entry name" value="Glycosyltransf_2"/>
</dbReference>
<sequence>MATISVIIPAYNAEHTIRETIASVQNQTFSDFEIIVIDDQSRDRTLEVLHAIQDERLKVFSYENGGASVARNRGIDHATGEFIAFLDADDLWTPNKLERQIEALQKNPEAGVAYSWTYYFFKDEKSSYIEKSNCFEGNVYANLLVTNFLHNGSNPLVRRKAIDSVGLFDPNIRSVEDWDYWLRLSAKWNFVLVREPQIIYRQHSQSVSENIEAMEKNCLALVDKSFQTAPQELQFLKTRTLIVIYQYLAQKYLNRASHSYKDVNFAGQKLWAAICLQPKILLEQYTQSLIRGFLKKWIFTQLLPSRQKITYEKPIPVNEIDSNRETFV</sequence>
<dbReference type="InterPro" id="IPR001173">
    <property type="entry name" value="Glyco_trans_2-like"/>
</dbReference>
<dbReference type="RefSeq" id="WP_017746879.1">
    <property type="nucleotide sequence ID" value="NZ_KQ976354.1"/>
</dbReference>
<dbReference type="PANTHER" id="PTHR43685:SF2">
    <property type="entry name" value="GLYCOSYLTRANSFERASE 2-LIKE DOMAIN-CONTAINING PROTEIN"/>
    <property type="match status" value="1"/>
</dbReference>
<evidence type="ECO:0000259" key="1">
    <source>
        <dbReference type="Pfam" id="PF00535"/>
    </source>
</evidence>
<gene>
    <name evidence="2" type="ORF">WA1_26445</name>
</gene>
<dbReference type="SUPFAM" id="SSF53448">
    <property type="entry name" value="Nucleotide-diphospho-sugar transferases"/>
    <property type="match status" value="1"/>
</dbReference>
<comment type="caution">
    <text evidence="2">The sequence shown here is derived from an EMBL/GenBank/DDBJ whole genome shotgun (WGS) entry which is preliminary data.</text>
</comment>
<reference evidence="2 3" key="1">
    <citation type="journal article" date="2013" name="Genome Biol. Evol.">
        <title>Genomes of Stigonematalean cyanobacteria (subsection V) and the evolution of oxygenic photosynthesis from prokaryotes to plastids.</title>
        <authorList>
            <person name="Dagan T."/>
            <person name="Roettger M."/>
            <person name="Stucken K."/>
            <person name="Landan G."/>
            <person name="Koch R."/>
            <person name="Major P."/>
            <person name="Gould S.B."/>
            <person name="Goremykin V.V."/>
            <person name="Rippka R."/>
            <person name="Tandeau de Marsac N."/>
            <person name="Gugger M."/>
            <person name="Lockhart P.J."/>
            <person name="Allen J.F."/>
            <person name="Brune I."/>
            <person name="Maus I."/>
            <person name="Puhler A."/>
            <person name="Martin W.F."/>
        </authorList>
    </citation>
    <scope>NUCLEOTIDE SEQUENCE [LARGE SCALE GENOMIC DNA]</scope>
    <source>
        <strain evidence="2 3">PCC 7110</strain>
    </source>
</reference>
<keyword evidence="2" id="KW-0808">Transferase</keyword>
<evidence type="ECO:0000313" key="2">
    <source>
        <dbReference type="EMBL" id="KYC40467.1"/>
    </source>
</evidence>
<proteinExistence type="predicted"/>
<keyword evidence="3" id="KW-1185">Reference proteome</keyword>
<dbReference type="Pfam" id="PF00535">
    <property type="entry name" value="Glycos_transf_2"/>
    <property type="match status" value="1"/>
</dbReference>
<name>A0A139X6Z7_9CYAN</name>
<dbReference type="OrthoDB" id="9812327at2"/>
<dbReference type="STRING" id="128403.WA1_26445"/>
<protein>
    <submittedName>
        <fullName evidence="2">Glycosyl transferase family A</fullName>
    </submittedName>
</protein>
<feature type="domain" description="Glycosyltransferase 2-like" evidence="1">
    <location>
        <begin position="5"/>
        <end position="164"/>
    </location>
</feature>
<evidence type="ECO:0000313" key="3">
    <source>
        <dbReference type="Proteomes" id="UP000076925"/>
    </source>
</evidence>
<dbReference type="Gene3D" id="3.90.550.10">
    <property type="entry name" value="Spore Coat Polysaccharide Biosynthesis Protein SpsA, Chain A"/>
    <property type="match status" value="1"/>
</dbReference>
<dbReference type="EMBL" id="ANNX02000028">
    <property type="protein sequence ID" value="KYC40467.1"/>
    <property type="molecule type" value="Genomic_DNA"/>
</dbReference>
<dbReference type="PANTHER" id="PTHR43685">
    <property type="entry name" value="GLYCOSYLTRANSFERASE"/>
    <property type="match status" value="1"/>
</dbReference>
<dbReference type="Proteomes" id="UP000076925">
    <property type="component" value="Unassembled WGS sequence"/>
</dbReference>